<proteinExistence type="predicted"/>
<sequence length="323" mass="36980">MISNSTTKQRGRGQNKRFWTTKEDSVLVESLQELYHDTKWRSENGFKNGYLTQIEAMMEAKMPGCGIQASPHIESRVKTLKKKYHALAEMLSQSKFGWNDNEMMLVCERRVYDEWVQKRKYASGLYSKPFPYYYMLGEIYGKAREVGAYIDNADDDQEEFGQEDEDANIDQILGMNDDDAAGNLNLNVDMNVESQSEGSEEFDVSYTLGTPSAQQRRPTESAPSVSDHGRRVKAKVMEEMSKNVSTMSSKIDALVNIFSIDKEVAELQAKLDSELNKIDGLTEFQVFRATNILARQHDLLRVFFGMSEERKQTYVTYLLEHGV</sequence>
<dbReference type="PANTHER" id="PTHR46250">
    <property type="entry name" value="MYB/SANT-LIKE DNA-BINDING DOMAIN PROTEIN-RELATED"/>
    <property type="match status" value="1"/>
</dbReference>
<dbReference type="Proteomes" id="UP000238479">
    <property type="component" value="Chromosome 7"/>
</dbReference>
<reference evidence="3 4" key="1">
    <citation type="journal article" date="2018" name="Nat. Genet.">
        <title>The Rosa genome provides new insights in the design of modern roses.</title>
        <authorList>
            <person name="Bendahmane M."/>
        </authorList>
    </citation>
    <scope>NUCLEOTIDE SEQUENCE [LARGE SCALE GENOMIC DNA]</scope>
    <source>
        <strain evidence="4">cv. Old Blush</strain>
    </source>
</reference>
<dbReference type="InterPro" id="IPR024752">
    <property type="entry name" value="Myb/SANT-like_dom"/>
</dbReference>
<organism evidence="3 4">
    <name type="scientific">Rosa chinensis</name>
    <name type="common">China rose</name>
    <dbReference type="NCBI Taxonomy" id="74649"/>
    <lineage>
        <taxon>Eukaryota</taxon>
        <taxon>Viridiplantae</taxon>
        <taxon>Streptophyta</taxon>
        <taxon>Embryophyta</taxon>
        <taxon>Tracheophyta</taxon>
        <taxon>Spermatophyta</taxon>
        <taxon>Magnoliopsida</taxon>
        <taxon>eudicotyledons</taxon>
        <taxon>Gunneridae</taxon>
        <taxon>Pentapetalae</taxon>
        <taxon>rosids</taxon>
        <taxon>fabids</taxon>
        <taxon>Rosales</taxon>
        <taxon>Rosaceae</taxon>
        <taxon>Rosoideae</taxon>
        <taxon>Rosoideae incertae sedis</taxon>
        <taxon>Rosa</taxon>
    </lineage>
</organism>
<dbReference type="Gramene" id="PRQ17823">
    <property type="protein sequence ID" value="PRQ17823"/>
    <property type="gene ID" value="RchiOBHm_Chr7g0199171"/>
</dbReference>
<feature type="compositionally biased region" description="Polar residues" evidence="1">
    <location>
        <begin position="209"/>
        <end position="224"/>
    </location>
</feature>
<accession>A0A2P6P7B4</accession>
<evidence type="ECO:0000259" key="2">
    <source>
        <dbReference type="Pfam" id="PF12776"/>
    </source>
</evidence>
<feature type="domain" description="Myb/SANT-like" evidence="2">
    <location>
        <begin position="19"/>
        <end position="114"/>
    </location>
</feature>
<dbReference type="AlphaFoldDB" id="A0A2P6P7B4"/>
<evidence type="ECO:0000313" key="3">
    <source>
        <dbReference type="EMBL" id="PRQ17823.1"/>
    </source>
</evidence>
<comment type="caution">
    <text evidence="3">The sequence shown here is derived from an EMBL/GenBank/DDBJ whole genome shotgun (WGS) entry which is preliminary data.</text>
</comment>
<evidence type="ECO:0000313" key="4">
    <source>
        <dbReference type="Proteomes" id="UP000238479"/>
    </source>
</evidence>
<dbReference type="Pfam" id="PF12776">
    <property type="entry name" value="Myb_DNA-bind_3"/>
    <property type="match status" value="1"/>
</dbReference>
<name>A0A2P6P7B4_ROSCH</name>
<dbReference type="STRING" id="74649.A0A2P6P7B4"/>
<dbReference type="EMBL" id="PDCK01000045">
    <property type="protein sequence ID" value="PRQ17823.1"/>
    <property type="molecule type" value="Genomic_DNA"/>
</dbReference>
<dbReference type="OMA" id="CNSECEL"/>
<protein>
    <submittedName>
        <fullName evidence="3">Putative Myb/SANT-like domain-containing protein</fullName>
    </submittedName>
</protein>
<feature type="region of interest" description="Disordered" evidence="1">
    <location>
        <begin position="209"/>
        <end position="230"/>
    </location>
</feature>
<dbReference type="PANTHER" id="PTHR46250:SF15">
    <property type="entry name" value="OS01G0523800 PROTEIN"/>
    <property type="match status" value="1"/>
</dbReference>
<keyword evidence="4" id="KW-1185">Reference proteome</keyword>
<evidence type="ECO:0000256" key="1">
    <source>
        <dbReference type="SAM" id="MobiDB-lite"/>
    </source>
</evidence>
<gene>
    <name evidence="3" type="ORF">RchiOBHm_Chr7g0199171</name>
</gene>